<dbReference type="OrthoDB" id="9796770at2"/>
<keyword evidence="11" id="KW-0732">Signal</keyword>
<dbReference type="PANTHER" id="PTHR43722:SF1">
    <property type="entry name" value="PROLINE IMINOPEPTIDASE"/>
    <property type="match status" value="1"/>
</dbReference>
<dbReference type="PATRIC" id="fig|405446.3.peg.2652"/>
<dbReference type="GO" id="GO:0004177">
    <property type="term" value="F:aminopeptidase activity"/>
    <property type="evidence" value="ECO:0007669"/>
    <property type="project" value="UniProtKB-KW"/>
</dbReference>
<protein>
    <recommendedName>
        <fullName evidence="5">Proline iminopeptidase</fullName>
        <ecNumber evidence="4">3.4.11.5</ecNumber>
    </recommendedName>
    <alternativeName>
        <fullName evidence="10">Prolyl aminopeptidase</fullName>
    </alternativeName>
</protein>
<evidence type="ECO:0000256" key="11">
    <source>
        <dbReference type="SAM" id="SignalP"/>
    </source>
</evidence>
<evidence type="ECO:0000256" key="4">
    <source>
        <dbReference type="ARBA" id="ARBA00012568"/>
    </source>
</evidence>
<sequence>MKLLPLFLLCAAAAACSGASAAVPEAPAPRDRAQATAIVADMRRVVTDNGIERLEKVRIGGIDQWVSIRGNDARNPVLLMLHGGPGWVAMPTSWYFQRGWEEYFTVVQWDQRGAGKTFASNDPVQLAPTMTRERMVADSLEMVAWLRHEFGKQKIFVLGQSWGSYLGLEVAKQRPQWLHAYIGMGQISNAPESERRGWAWTMQQAQHDHNAQAIADLQAIAPYAQGSTPLALDALFKQRQWLNHYGGMVHNRRGGDAEAAAFALSPEYTDADIAAAWKGNDFSMQHLLADALTLDMSTTRQLKTPLFLFLGRHDYNVSSELAAEWFASVDAPQKKLIWFEQSAHEVMNEEPGKTLLSLVQEVRPIAEQAGDGVFEQ</sequence>
<dbReference type="EMBL" id="LDJJ01000051">
    <property type="protein sequence ID" value="KRG65786.1"/>
    <property type="molecule type" value="Genomic_DNA"/>
</dbReference>
<evidence type="ECO:0000256" key="8">
    <source>
        <dbReference type="ARBA" id="ARBA00022670"/>
    </source>
</evidence>
<dbReference type="SUPFAM" id="SSF53474">
    <property type="entry name" value="alpha/beta-Hydrolases"/>
    <property type="match status" value="1"/>
</dbReference>
<dbReference type="PANTHER" id="PTHR43722">
    <property type="entry name" value="PROLINE IMINOPEPTIDASE"/>
    <property type="match status" value="1"/>
</dbReference>
<evidence type="ECO:0000256" key="5">
    <source>
        <dbReference type="ARBA" id="ARBA00021843"/>
    </source>
</evidence>
<dbReference type="AlphaFoldDB" id="A0A0R0CHY0"/>
<accession>A0A0R0CHY0</accession>
<dbReference type="EC" id="3.4.11.5" evidence="4"/>
<evidence type="ECO:0000256" key="2">
    <source>
        <dbReference type="ARBA" id="ARBA00004496"/>
    </source>
</evidence>
<organism evidence="13 14">
    <name type="scientific">Stenotrophomonas terrae</name>
    <dbReference type="NCBI Taxonomy" id="405446"/>
    <lineage>
        <taxon>Bacteria</taxon>
        <taxon>Pseudomonadati</taxon>
        <taxon>Pseudomonadota</taxon>
        <taxon>Gammaproteobacteria</taxon>
        <taxon>Lysobacterales</taxon>
        <taxon>Lysobacteraceae</taxon>
        <taxon>Stenotrophomonas</taxon>
    </lineage>
</organism>
<dbReference type="InterPro" id="IPR005944">
    <property type="entry name" value="Pro_iminopeptidase"/>
</dbReference>
<reference evidence="13 14" key="1">
    <citation type="submission" date="2015-05" db="EMBL/GenBank/DDBJ databases">
        <title>Genome sequencing and analysis of members of genus Stenotrophomonas.</title>
        <authorList>
            <person name="Patil P.P."/>
            <person name="Midha S."/>
            <person name="Patil P.B."/>
        </authorList>
    </citation>
    <scope>NUCLEOTIDE SEQUENCE [LARGE SCALE GENOMIC DNA]</scope>
    <source>
        <strain evidence="13 14">DSM 18941</strain>
    </source>
</reference>
<evidence type="ECO:0000313" key="13">
    <source>
        <dbReference type="EMBL" id="KRG65786.1"/>
    </source>
</evidence>
<dbReference type="Pfam" id="PF00561">
    <property type="entry name" value="Abhydrolase_1"/>
    <property type="match status" value="1"/>
</dbReference>
<dbReference type="GO" id="GO:0005737">
    <property type="term" value="C:cytoplasm"/>
    <property type="evidence" value="ECO:0007669"/>
    <property type="project" value="UniProtKB-SubCell"/>
</dbReference>
<comment type="similarity">
    <text evidence="3">Belongs to the peptidase S33 family.</text>
</comment>
<evidence type="ECO:0000256" key="10">
    <source>
        <dbReference type="ARBA" id="ARBA00029605"/>
    </source>
</evidence>
<keyword evidence="6" id="KW-0031">Aminopeptidase</keyword>
<dbReference type="InterPro" id="IPR000073">
    <property type="entry name" value="AB_hydrolase_1"/>
</dbReference>
<feature type="signal peptide" evidence="11">
    <location>
        <begin position="1"/>
        <end position="21"/>
    </location>
</feature>
<dbReference type="GO" id="GO:0006508">
    <property type="term" value="P:proteolysis"/>
    <property type="evidence" value="ECO:0007669"/>
    <property type="project" value="UniProtKB-KW"/>
</dbReference>
<keyword evidence="9 13" id="KW-0378">Hydrolase</keyword>
<dbReference type="Proteomes" id="UP000051863">
    <property type="component" value="Unassembled WGS sequence"/>
</dbReference>
<evidence type="ECO:0000313" key="14">
    <source>
        <dbReference type="Proteomes" id="UP000051863"/>
    </source>
</evidence>
<feature type="domain" description="AB hydrolase-1" evidence="12">
    <location>
        <begin position="76"/>
        <end position="347"/>
    </location>
</feature>
<comment type="subcellular location">
    <subcellularLocation>
        <location evidence="2">Cytoplasm</location>
    </subcellularLocation>
</comment>
<keyword evidence="14" id="KW-1185">Reference proteome</keyword>
<dbReference type="InterPro" id="IPR029058">
    <property type="entry name" value="AB_hydrolase_fold"/>
</dbReference>
<name>A0A0R0CHY0_9GAMM</name>
<dbReference type="PRINTS" id="PR00793">
    <property type="entry name" value="PROAMNOPTASE"/>
</dbReference>
<evidence type="ECO:0000256" key="9">
    <source>
        <dbReference type="ARBA" id="ARBA00022801"/>
    </source>
</evidence>
<comment type="caution">
    <text evidence="13">The sequence shown here is derived from an EMBL/GenBank/DDBJ whole genome shotgun (WGS) entry which is preliminary data.</text>
</comment>
<evidence type="ECO:0000256" key="6">
    <source>
        <dbReference type="ARBA" id="ARBA00022438"/>
    </source>
</evidence>
<dbReference type="RefSeq" id="WP_057629496.1">
    <property type="nucleotide sequence ID" value="NZ_LDJJ01000051.1"/>
</dbReference>
<proteinExistence type="inferred from homology"/>
<keyword evidence="7" id="KW-0963">Cytoplasm</keyword>
<gene>
    <name evidence="13" type="ORF">ABB27_14530</name>
</gene>
<evidence type="ECO:0000256" key="1">
    <source>
        <dbReference type="ARBA" id="ARBA00001585"/>
    </source>
</evidence>
<dbReference type="InterPro" id="IPR002410">
    <property type="entry name" value="Peptidase_S33"/>
</dbReference>
<feature type="chain" id="PRO_5006394247" description="Proline iminopeptidase" evidence="11">
    <location>
        <begin position="22"/>
        <end position="376"/>
    </location>
</feature>
<dbReference type="Gene3D" id="3.40.50.1820">
    <property type="entry name" value="alpha/beta hydrolase"/>
    <property type="match status" value="1"/>
</dbReference>
<evidence type="ECO:0000256" key="7">
    <source>
        <dbReference type="ARBA" id="ARBA00022490"/>
    </source>
</evidence>
<evidence type="ECO:0000259" key="12">
    <source>
        <dbReference type="Pfam" id="PF00561"/>
    </source>
</evidence>
<evidence type="ECO:0000256" key="3">
    <source>
        <dbReference type="ARBA" id="ARBA00010088"/>
    </source>
</evidence>
<dbReference type="PROSITE" id="PS51257">
    <property type="entry name" value="PROKAR_LIPOPROTEIN"/>
    <property type="match status" value="1"/>
</dbReference>
<comment type="catalytic activity">
    <reaction evidence="1">
        <text>Release of N-terminal proline from a peptide.</text>
        <dbReference type="EC" id="3.4.11.5"/>
    </reaction>
</comment>
<keyword evidence="8" id="KW-0645">Protease</keyword>